<evidence type="ECO:0000259" key="8">
    <source>
        <dbReference type="PROSITE" id="PS51918"/>
    </source>
</evidence>
<dbReference type="PROSITE" id="PS51918">
    <property type="entry name" value="RADICAL_SAM"/>
    <property type="match status" value="1"/>
</dbReference>
<feature type="domain" description="Radical SAM core" evidence="8">
    <location>
        <begin position="275"/>
        <end position="497"/>
    </location>
</feature>
<evidence type="ECO:0000256" key="6">
    <source>
        <dbReference type="ARBA" id="ARBA00023004"/>
    </source>
</evidence>
<name>A0A1F8F512_9BACT</name>
<dbReference type="SMART" id="SM00729">
    <property type="entry name" value="Elp3"/>
    <property type="match status" value="1"/>
</dbReference>
<evidence type="ECO:0000256" key="5">
    <source>
        <dbReference type="ARBA" id="ARBA00022723"/>
    </source>
</evidence>
<evidence type="ECO:0000256" key="3">
    <source>
        <dbReference type="ARBA" id="ARBA00022679"/>
    </source>
</evidence>
<evidence type="ECO:0000313" key="10">
    <source>
        <dbReference type="Proteomes" id="UP000176834"/>
    </source>
</evidence>
<dbReference type="CDD" id="cd01335">
    <property type="entry name" value="Radical_SAM"/>
    <property type="match status" value="1"/>
</dbReference>
<gene>
    <name evidence="9" type="ORF">A3B86_02615</name>
</gene>
<dbReference type="InterPro" id="IPR023404">
    <property type="entry name" value="rSAM_horseshoe"/>
</dbReference>
<dbReference type="GO" id="GO:0003824">
    <property type="term" value="F:catalytic activity"/>
    <property type="evidence" value="ECO:0007669"/>
    <property type="project" value="InterPro"/>
</dbReference>
<dbReference type="Gene3D" id="3.80.30.20">
    <property type="entry name" value="tm_1862 like domain"/>
    <property type="match status" value="1"/>
</dbReference>
<keyword evidence="2" id="KW-0489">Methyltransferase</keyword>
<dbReference type="SFLD" id="SFLDG01123">
    <property type="entry name" value="methyltransferase_(Class_B)"/>
    <property type="match status" value="1"/>
</dbReference>
<dbReference type="GO" id="GO:0046872">
    <property type="term" value="F:metal ion binding"/>
    <property type="evidence" value="ECO:0007669"/>
    <property type="project" value="UniProtKB-KW"/>
</dbReference>
<dbReference type="GO" id="GO:0051539">
    <property type="term" value="F:4 iron, 4 sulfur cluster binding"/>
    <property type="evidence" value="ECO:0007669"/>
    <property type="project" value="UniProtKB-KW"/>
</dbReference>
<dbReference type="EMBL" id="MGJN01000001">
    <property type="protein sequence ID" value="OGN07748.1"/>
    <property type="molecule type" value="Genomic_DNA"/>
</dbReference>
<keyword evidence="3" id="KW-0808">Transferase</keyword>
<evidence type="ECO:0000256" key="2">
    <source>
        <dbReference type="ARBA" id="ARBA00022603"/>
    </source>
</evidence>
<evidence type="ECO:0000256" key="1">
    <source>
        <dbReference type="ARBA" id="ARBA00001966"/>
    </source>
</evidence>
<dbReference type="AlphaFoldDB" id="A0A1F8F512"/>
<dbReference type="Gene3D" id="3.40.50.280">
    <property type="entry name" value="Cobalamin-binding domain"/>
    <property type="match status" value="1"/>
</dbReference>
<keyword evidence="5" id="KW-0479">Metal-binding</keyword>
<accession>A0A1F8F512</accession>
<dbReference type="InterPro" id="IPR034466">
    <property type="entry name" value="Methyltransferase_Class_B"/>
</dbReference>
<dbReference type="PANTHER" id="PTHR43409">
    <property type="entry name" value="ANAEROBIC MAGNESIUM-PROTOPORPHYRIN IX MONOMETHYL ESTER CYCLASE-RELATED"/>
    <property type="match status" value="1"/>
</dbReference>
<keyword evidence="4" id="KW-0949">S-adenosyl-L-methionine</keyword>
<dbReference type="CDD" id="cd02068">
    <property type="entry name" value="radical_SAM_B12_BD"/>
    <property type="match status" value="1"/>
</dbReference>
<dbReference type="Pfam" id="PF04055">
    <property type="entry name" value="Radical_SAM"/>
    <property type="match status" value="1"/>
</dbReference>
<dbReference type="Proteomes" id="UP000176834">
    <property type="component" value="Unassembled WGS sequence"/>
</dbReference>
<evidence type="ECO:0000256" key="7">
    <source>
        <dbReference type="ARBA" id="ARBA00023014"/>
    </source>
</evidence>
<keyword evidence="6" id="KW-0408">Iron</keyword>
<dbReference type="SFLD" id="SFLDG01082">
    <property type="entry name" value="B12-binding_domain_containing"/>
    <property type="match status" value="1"/>
</dbReference>
<dbReference type="InterPro" id="IPR006638">
    <property type="entry name" value="Elp3/MiaA/NifB-like_rSAM"/>
</dbReference>
<protein>
    <recommendedName>
        <fullName evidence="8">Radical SAM core domain-containing protein</fullName>
    </recommendedName>
</protein>
<organism evidence="9 10">
    <name type="scientific">Candidatus Yanofskybacteria bacterium RIFCSPHIGHO2_02_FULL_38_22b</name>
    <dbReference type="NCBI Taxonomy" id="1802673"/>
    <lineage>
        <taxon>Bacteria</taxon>
        <taxon>Candidatus Yanofskyibacteriota</taxon>
    </lineage>
</organism>
<sequence>MEENFIPLSSLTTKVNLAPSAPALNLKTIKLTGNFPRLNDKKAAFIVQPSMFRAYTGTRINAATQVYLIQYSLWLSGYVKELIPGFETVVCDMGVMSDKNAFCWIEFIRFLLNEKPKFVCCTVTTPIYYEAKLIGIIAKQILGPEVVVIHGGVHATALYKESLVDSMCDVVALGEGELTFGEICQGRPYKDIRGIAYRDDNRRWMTITVNEILKRLALGEEAYFIQQNAVISLDPFVQTSLPRPLMTSKQLNDLPHQDLELYKNSLNYHNPRIIVKSHPFIQFETSRGCPFACDFCSAEDDYRVLSPDRVIEELKYYKRYGIKELRITDDQFLTDVRRGEIIAEKMLSAGLHFDINLGNGVRADRCTKKFLELFKRAGLYQTGAGFESGDQDTLDSMRKSLPIQKSLDVMNIFREVGIEVVGFFIFGAEKETLQSMQKTIEFAKALMPDYAKVTVYTPFPDTQAYARWKRKGYIVSERWDHYNIHKAAGVYRHPNPDLTPEVFTEWYKKFYREFYSNPAYIERQILNSIKDGSIVWKTPTALRTFFPDVFRTSPMDNVKADYSG</sequence>
<dbReference type="InterPro" id="IPR007197">
    <property type="entry name" value="rSAM"/>
</dbReference>
<reference evidence="9 10" key="1">
    <citation type="journal article" date="2016" name="Nat. Commun.">
        <title>Thousands of microbial genomes shed light on interconnected biogeochemical processes in an aquifer system.</title>
        <authorList>
            <person name="Anantharaman K."/>
            <person name="Brown C.T."/>
            <person name="Hug L.A."/>
            <person name="Sharon I."/>
            <person name="Castelle C.J."/>
            <person name="Probst A.J."/>
            <person name="Thomas B.C."/>
            <person name="Singh A."/>
            <person name="Wilkins M.J."/>
            <person name="Karaoz U."/>
            <person name="Brodie E.L."/>
            <person name="Williams K.H."/>
            <person name="Hubbard S.S."/>
            <person name="Banfield J.F."/>
        </authorList>
    </citation>
    <scope>NUCLEOTIDE SEQUENCE [LARGE SCALE GENOMIC DNA]</scope>
</reference>
<dbReference type="PANTHER" id="PTHR43409:SF7">
    <property type="entry name" value="BLL1977 PROTEIN"/>
    <property type="match status" value="1"/>
</dbReference>
<keyword evidence="7" id="KW-0411">Iron-sulfur</keyword>
<dbReference type="InterPro" id="IPR051198">
    <property type="entry name" value="BchE-like"/>
</dbReference>
<evidence type="ECO:0000313" key="9">
    <source>
        <dbReference type="EMBL" id="OGN07748.1"/>
    </source>
</evidence>
<dbReference type="InterPro" id="IPR058240">
    <property type="entry name" value="rSAM_sf"/>
</dbReference>
<comment type="caution">
    <text evidence="9">The sequence shown here is derived from an EMBL/GenBank/DDBJ whole genome shotgun (WGS) entry which is preliminary data.</text>
</comment>
<proteinExistence type="predicted"/>
<comment type="cofactor">
    <cofactor evidence="1">
        <name>[4Fe-4S] cluster</name>
        <dbReference type="ChEBI" id="CHEBI:49883"/>
    </cofactor>
</comment>
<dbReference type="GO" id="GO:0005829">
    <property type="term" value="C:cytosol"/>
    <property type="evidence" value="ECO:0007669"/>
    <property type="project" value="TreeGrafter"/>
</dbReference>
<dbReference type="SFLD" id="SFLDS00029">
    <property type="entry name" value="Radical_SAM"/>
    <property type="match status" value="1"/>
</dbReference>
<evidence type="ECO:0000256" key="4">
    <source>
        <dbReference type="ARBA" id="ARBA00022691"/>
    </source>
</evidence>
<dbReference type="SUPFAM" id="SSF102114">
    <property type="entry name" value="Radical SAM enzymes"/>
    <property type="match status" value="1"/>
</dbReference>